<dbReference type="AlphaFoldDB" id="A0A426Y169"/>
<dbReference type="EMBL" id="AMZH03015812">
    <property type="protein sequence ID" value="RRT45476.1"/>
    <property type="molecule type" value="Genomic_DNA"/>
</dbReference>
<feature type="region of interest" description="Disordered" evidence="1">
    <location>
        <begin position="144"/>
        <end position="179"/>
    </location>
</feature>
<reference evidence="2 3" key="1">
    <citation type="journal article" date="2014" name="Agronomy (Basel)">
        <title>A Draft Genome Sequence for Ensete ventricosum, the Drought-Tolerant Tree Against Hunger.</title>
        <authorList>
            <person name="Harrison J."/>
            <person name="Moore K.A."/>
            <person name="Paszkiewicz K."/>
            <person name="Jones T."/>
            <person name="Grant M."/>
            <person name="Ambacheew D."/>
            <person name="Muzemil S."/>
            <person name="Studholme D.J."/>
        </authorList>
    </citation>
    <scope>NUCLEOTIDE SEQUENCE [LARGE SCALE GENOMIC DNA]</scope>
</reference>
<feature type="region of interest" description="Disordered" evidence="1">
    <location>
        <begin position="33"/>
        <end position="61"/>
    </location>
</feature>
<sequence>MASEESINAKFEAFKNRIDEKIQSLFADFNMGRLPSPMKSQQGETSNQKDDSQERGCTITDPCNPRMKVDFPRWEGDPIRWISCAEYYFRFYRTANATMRRLLPSTSKEMLFTGDLRRSKGATTIHSYGDDLLHENPRGITEPRRTMVTSRSAMPQPSGPSTTIRAPTPKTLTRDELRE</sequence>
<proteinExistence type="predicted"/>
<evidence type="ECO:0000256" key="1">
    <source>
        <dbReference type="SAM" id="MobiDB-lite"/>
    </source>
</evidence>
<protein>
    <submittedName>
        <fullName evidence="2">Uncharacterized protein</fullName>
    </submittedName>
</protein>
<dbReference type="Proteomes" id="UP000287651">
    <property type="component" value="Unassembled WGS sequence"/>
</dbReference>
<evidence type="ECO:0000313" key="3">
    <source>
        <dbReference type="Proteomes" id="UP000287651"/>
    </source>
</evidence>
<comment type="caution">
    <text evidence="2">The sequence shown here is derived from an EMBL/GenBank/DDBJ whole genome shotgun (WGS) entry which is preliminary data.</text>
</comment>
<organism evidence="2 3">
    <name type="scientific">Ensete ventricosum</name>
    <name type="common">Abyssinian banana</name>
    <name type="synonym">Musa ensete</name>
    <dbReference type="NCBI Taxonomy" id="4639"/>
    <lineage>
        <taxon>Eukaryota</taxon>
        <taxon>Viridiplantae</taxon>
        <taxon>Streptophyta</taxon>
        <taxon>Embryophyta</taxon>
        <taxon>Tracheophyta</taxon>
        <taxon>Spermatophyta</taxon>
        <taxon>Magnoliopsida</taxon>
        <taxon>Liliopsida</taxon>
        <taxon>Zingiberales</taxon>
        <taxon>Musaceae</taxon>
        <taxon>Ensete</taxon>
    </lineage>
</organism>
<name>A0A426Y169_ENSVE</name>
<accession>A0A426Y169</accession>
<evidence type="ECO:0000313" key="2">
    <source>
        <dbReference type="EMBL" id="RRT45476.1"/>
    </source>
</evidence>
<gene>
    <name evidence="2" type="ORF">B296_00016389</name>
</gene>
<feature type="compositionally biased region" description="Polar residues" evidence="1">
    <location>
        <begin position="147"/>
        <end position="165"/>
    </location>
</feature>